<dbReference type="Proteomes" id="UP001150001">
    <property type="component" value="Unassembled WGS sequence"/>
</dbReference>
<dbReference type="OrthoDB" id="41906at2"/>
<sequence length="426" mass="45166">MSEQWNKYIEIIKSVVKPALGCTEPISAAYAAAVASARLDNQPLESLEISVSDNLYKNSMGVFVPRTGKIGLHIAAACGYVAGDANADLQVLANITPKDVDKAQHLIDQELITVNRVEADDFIFCRAVATAAGNTSEIIISGGHTRIVEERMNGEITFAMQVDSEASCAGTASICEGVDISMKQIYDFAVNVSFSDISFMLEAKNLNMALSQEGMVNQYGLQVGRSMDSDELMCGTSLTENIVKYTSAASDARMGGASLPAMSNYGSGNQGIAATVPVVFMAEHKNADDEKTCRALVMSHLGAIYMKSFYPPLSAFCGNTVTSSATAMAMVYLAGGTYEQCCYAIQNVLSDTSGMVCDGAKATCAMKVGSSTTAAVKSVMMAMRNHAAANQGVISDNIETTIRNVGRMISLGMNVTDNQIIEIMSA</sequence>
<dbReference type="PANTHER" id="PTHR30501">
    <property type="entry name" value="UPF0597 PROTEIN YHAM"/>
    <property type="match status" value="1"/>
</dbReference>
<evidence type="ECO:0000259" key="2">
    <source>
        <dbReference type="Pfam" id="PF03313"/>
    </source>
</evidence>
<dbReference type="EMBL" id="JAPFIT010000021">
    <property type="protein sequence ID" value="MDC5742222.1"/>
    <property type="molecule type" value="Genomic_DNA"/>
</dbReference>
<dbReference type="InterPro" id="IPR021144">
    <property type="entry name" value="UPF0597"/>
</dbReference>
<dbReference type="InterPro" id="IPR005130">
    <property type="entry name" value="Ser_deHydtase-like_asu"/>
</dbReference>
<accession>A0A178JDC3</accession>
<dbReference type="GO" id="GO:0080146">
    <property type="term" value="F:L-cysteine desulfhydrase activity"/>
    <property type="evidence" value="ECO:0007669"/>
    <property type="project" value="TreeGrafter"/>
</dbReference>
<proteinExistence type="inferred from homology"/>
<evidence type="ECO:0000313" key="5">
    <source>
        <dbReference type="Proteomes" id="UP000094761"/>
    </source>
</evidence>
<dbReference type="AlphaFoldDB" id="A0A178JDC3"/>
<dbReference type="HAMAP" id="MF_01845">
    <property type="entry name" value="UPF0597"/>
    <property type="match status" value="1"/>
</dbReference>
<dbReference type="Pfam" id="PF03313">
    <property type="entry name" value="SDH_alpha"/>
    <property type="match status" value="1"/>
</dbReference>
<protein>
    <recommendedName>
        <fullName evidence="1">UPF0597 protein AZ468_10715</fullName>
    </recommendedName>
</protein>
<dbReference type="EMBL" id="LUAX01000002">
    <property type="protein sequence ID" value="OAM99416.1"/>
    <property type="molecule type" value="Genomic_DNA"/>
</dbReference>
<evidence type="ECO:0000256" key="1">
    <source>
        <dbReference type="HAMAP-Rule" id="MF_01845"/>
    </source>
</evidence>
<reference evidence="4 5" key="1">
    <citation type="submission" date="2016-03" db="EMBL/GenBank/DDBJ databases">
        <title>Draft genome sequence of the Vibrio tubiashii subs. europaeus.</title>
        <authorList>
            <person name="Spinard E."/>
            <person name="Dubert J."/>
            <person name="Nelson D.R."/>
            <person name="Barja J.L."/>
        </authorList>
    </citation>
    <scope>NUCLEOTIDE SEQUENCE [LARGE SCALE GENOMIC DNA]</scope>
    <source>
        <strain evidence="5">PP-638</strain>
        <strain evidence="4">PP2-638</strain>
    </source>
</reference>
<evidence type="ECO:0000313" key="3">
    <source>
        <dbReference type="EMBL" id="MDC5742222.1"/>
    </source>
</evidence>
<name>A0A178JDC3_9VIBR</name>
<dbReference type="Proteomes" id="UP000094761">
    <property type="component" value="Unassembled WGS sequence"/>
</dbReference>
<dbReference type="GO" id="GO:0019450">
    <property type="term" value="P:L-cysteine catabolic process to pyruvate"/>
    <property type="evidence" value="ECO:0007669"/>
    <property type="project" value="TreeGrafter"/>
</dbReference>
<keyword evidence="6" id="KW-1185">Reference proteome</keyword>
<organism evidence="4 5">
    <name type="scientific">Vibrio europaeus</name>
    <dbReference type="NCBI Taxonomy" id="300876"/>
    <lineage>
        <taxon>Bacteria</taxon>
        <taxon>Pseudomonadati</taxon>
        <taxon>Pseudomonadota</taxon>
        <taxon>Gammaproteobacteria</taxon>
        <taxon>Vibrionales</taxon>
        <taxon>Vibrionaceae</taxon>
        <taxon>Vibrio</taxon>
        <taxon>Vibrio oreintalis group</taxon>
    </lineage>
</organism>
<dbReference type="RefSeq" id="WP_069667392.1">
    <property type="nucleotide sequence ID" value="NZ_JAPFIM010000013.1"/>
</dbReference>
<dbReference type="PIRSF" id="PIRSF006054">
    <property type="entry name" value="UCP006054"/>
    <property type="match status" value="1"/>
</dbReference>
<comment type="similarity">
    <text evidence="1">Belongs to the UPF0597 family.</text>
</comment>
<keyword evidence="3" id="KW-0456">Lyase</keyword>
<comment type="caution">
    <text evidence="4">The sequence shown here is derived from an EMBL/GenBank/DDBJ whole genome shotgun (WGS) entry which is preliminary data.</text>
</comment>
<dbReference type="PANTHER" id="PTHR30501:SF2">
    <property type="entry name" value="UPF0597 PROTEIN YHAM"/>
    <property type="match status" value="1"/>
</dbReference>
<gene>
    <name evidence="4" type="ORF">AZ468_10715</name>
    <name evidence="3" type="ORF">OPW20_19290</name>
</gene>
<dbReference type="GeneID" id="78076169"/>
<evidence type="ECO:0000313" key="4">
    <source>
        <dbReference type="EMBL" id="OAM99416.1"/>
    </source>
</evidence>
<reference evidence="3" key="2">
    <citation type="submission" date="2022-11" db="EMBL/GenBank/DDBJ databases">
        <title>Role of the vibriolysin VemA secreted by the emergent pathogen Vibrio europaeus in the colonization of Manila clam mucus.</title>
        <authorList>
            <person name="Martinez C."/>
            <person name="Rodriguez S."/>
            <person name="Vences A."/>
            <person name="Barja J.L."/>
            <person name="Toranzo A.E."/>
            <person name="Dubert J."/>
        </authorList>
    </citation>
    <scope>NUCLEOTIDE SEQUENCE</scope>
    <source>
        <strain evidence="3">3454</strain>
    </source>
</reference>
<evidence type="ECO:0000313" key="6">
    <source>
        <dbReference type="Proteomes" id="UP001150001"/>
    </source>
</evidence>
<feature type="domain" description="Serine dehydratase-like alpha subunit" evidence="2">
    <location>
        <begin position="89"/>
        <end position="421"/>
    </location>
</feature>